<protein>
    <submittedName>
        <fullName evidence="2">Uncharacterized protein</fullName>
    </submittedName>
</protein>
<evidence type="ECO:0000313" key="3">
    <source>
        <dbReference type="Proteomes" id="UP000291022"/>
    </source>
</evidence>
<feature type="compositionally biased region" description="Polar residues" evidence="1">
    <location>
        <begin position="24"/>
        <end position="37"/>
    </location>
</feature>
<accession>A0A452SET0</accession>
<feature type="compositionally biased region" description="Basic and acidic residues" evidence="1">
    <location>
        <begin position="38"/>
        <end position="50"/>
    </location>
</feature>
<feature type="region of interest" description="Disordered" evidence="1">
    <location>
        <begin position="1"/>
        <end position="50"/>
    </location>
</feature>
<organism evidence="2 3">
    <name type="scientific">Ursus americanus</name>
    <name type="common">American black bear</name>
    <name type="synonym">Euarctos americanus</name>
    <dbReference type="NCBI Taxonomy" id="9643"/>
    <lineage>
        <taxon>Eukaryota</taxon>
        <taxon>Metazoa</taxon>
        <taxon>Chordata</taxon>
        <taxon>Craniata</taxon>
        <taxon>Vertebrata</taxon>
        <taxon>Euteleostomi</taxon>
        <taxon>Mammalia</taxon>
        <taxon>Eutheria</taxon>
        <taxon>Laurasiatheria</taxon>
        <taxon>Carnivora</taxon>
        <taxon>Caniformia</taxon>
        <taxon>Ursidae</taxon>
        <taxon>Ursus</taxon>
    </lineage>
</organism>
<keyword evidence="3" id="KW-1185">Reference proteome</keyword>
<dbReference type="Proteomes" id="UP000291022">
    <property type="component" value="Unassembled WGS sequence"/>
</dbReference>
<proteinExistence type="predicted"/>
<reference evidence="2" key="2">
    <citation type="submission" date="2025-08" db="UniProtKB">
        <authorList>
            <consortium name="Ensembl"/>
        </authorList>
    </citation>
    <scope>IDENTIFICATION</scope>
</reference>
<dbReference type="Ensembl" id="ENSUAMT00000034546.1">
    <property type="protein sequence ID" value="ENSUAMP00000030963.1"/>
    <property type="gene ID" value="ENSUAMG00000023779.1"/>
</dbReference>
<name>A0A452SET0_URSAM</name>
<sequence length="62" mass="7266">RWKSRKGSFLRDKWSSEDEELAGPSQTIHSPLSVQHQEYSDPDERTALWHDSNEGKLSLHKF</sequence>
<dbReference type="AlphaFoldDB" id="A0A452SET0"/>
<dbReference type="GeneTree" id="ENSGT01030000236284"/>
<reference evidence="2" key="3">
    <citation type="submission" date="2025-09" db="UniProtKB">
        <authorList>
            <consortium name="Ensembl"/>
        </authorList>
    </citation>
    <scope>IDENTIFICATION</scope>
</reference>
<evidence type="ECO:0000256" key="1">
    <source>
        <dbReference type="SAM" id="MobiDB-lite"/>
    </source>
</evidence>
<evidence type="ECO:0000313" key="2">
    <source>
        <dbReference type="Ensembl" id="ENSUAMP00000030963.1"/>
    </source>
</evidence>
<reference evidence="3" key="1">
    <citation type="submission" date="2016-06" db="EMBL/GenBank/DDBJ databases">
        <title>De novo assembly and RNA-Seq shows season-dependent expression and editing in black bear kidneys.</title>
        <authorList>
            <person name="Korstanje R."/>
            <person name="Srivastava A."/>
            <person name="Sarsani V.K."/>
            <person name="Sheehan S.M."/>
            <person name="Seger R.L."/>
            <person name="Barter M.E."/>
            <person name="Lindqvist C."/>
            <person name="Brody L.C."/>
            <person name="Mullikin J.C."/>
        </authorList>
    </citation>
    <scope>NUCLEOTIDE SEQUENCE [LARGE SCALE GENOMIC DNA]</scope>
</reference>
<dbReference type="STRING" id="9643.ENSUAMP00000030963"/>